<evidence type="ECO:0000256" key="1">
    <source>
        <dbReference type="ARBA" id="ARBA00004141"/>
    </source>
</evidence>
<protein>
    <submittedName>
        <fullName evidence="6">Monocarboxylate transporter 12-like</fullName>
    </submittedName>
</protein>
<keyword evidence="3" id="KW-0812">Transmembrane</keyword>
<feature type="transmembrane region" description="Helical" evidence="3">
    <location>
        <begin position="349"/>
        <end position="369"/>
    </location>
</feature>
<feature type="compositionally biased region" description="Polar residues" evidence="2">
    <location>
        <begin position="1"/>
        <end position="11"/>
    </location>
</feature>
<dbReference type="CDD" id="cd17352">
    <property type="entry name" value="MFS_MCT_SLC16"/>
    <property type="match status" value="1"/>
</dbReference>
<reference evidence="6" key="1">
    <citation type="submission" date="2025-08" db="UniProtKB">
        <authorList>
            <consortium name="RefSeq"/>
        </authorList>
    </citation>
    <scope>IDENTIFICATION</scope>
</reference>
<feature type="transmembrane region" description="Helical" evidence="3">
    <location>
        <begin position="201"/>
        <end position="219"/>
    </location>
</feature>
<evidence type="ECO:0000256" key="2">
    <source>
        <dbReference type="SAM" id="MobiDB-lite"/>
    </source>
</evidence>
<name>A0ABM1E3T8_PRICU</name>
<feature type="compositionally biased region" description="Basic and acidic residues" evidence="2">
    <location>
        <begin position="12"/>
        <end position="24"/>
    </location>
</feature>
<feature type="transmembrane region" description="Helical" evidence="3">
    <location>
        <begin position="42"/>
        <end position="61"/>
    </location>
</feature>
<dbReference type="PANTHER" id="PTHR11360:SF306">
    <property type="entry name" value="RE01051P"/>
    <property type="match status" value="1"/>
</dbReference>
<evidence type="ECO:0000313" key="6">
    <source>
        <dbReference type="RefSeq" id="XP_014666859.1"/>
    </source>
</evidence>
<feature type="transmembrane region" description="Helical" evidence="3">
    <location>
        <begin position="279"/>
        <end position="300"/>
    </location>
</feature>
<dbReference type="SUPFAM" id="SSF103473">
    <property type="entry name" value="MFS general substrate transporter"/>
    <property type="match status" value="1"/>
</dbReference>
<evidence type="ECO:0000313" key="5">
    <source>
        <dbReference type="Proteomes" id="UP000695022"/>
    </source>
</evidence>
<feature type="transmembrane region" description="Helical" evidence="3">
    <location>
        <begin position="169"/>
        <end position="189"/>
    </location>
</feature>
<accession>A0ABM1E3T8</accession>
<feature type="transmembrane region" description="Helical" evidence="3">
    <location>
        <begin position="312"/>
        <end position="329"/>
    </location>
</feature>
<dbReference type="PROSITE" id="PS50850">
    <property type="entry name" value="MFS"/>
    <property type="match status" value="1"/>
</dbReference>
<proteinExistence type="predicted"/>
<feature type="transmembrane region" description="Helical" evidence="3">
    <location>
        <begin position="375"/>
        <end position="398"/>
    </location>
</feature>
<dbReference type="Proteomes" id="UP000695022">
    <property type="component" value="Unplaced"/>
</dbReference>
<evidence type="ECO:0000256" key="3">
    <source>
        <dbReference type="SAM" id="Phobius"/>
    </source>
</evidence>
<dbReference type="PANTHER" id="PTHR11360">
    <property type="entry name" value="MONOCARBOXYLATE TRANSPORTER"/>
    <property type="match status" value="1"/>
</dbReference>
<feature type="transmembrane region" description="Helical" evidence="3">
    <location>
        <begin position="137"/>
        <end position="157"/>
    </location>
</feature>
<dbReference type="Gene3D" id="1.20.1250.20">
    <property type="entry name" value="MFS general substrate transporter like domains"/>
    <property type="match status" value="1"/>
</dbReference>
<organism evidence="5 6">
    <name type="scientific">Priapulus caudatus</name>
    <name type="common">Priapulid worm</name>
    <dbReference type="NCBI Taxonomy" id="37621"/>
    <lineage>
        <taxon>Eukaryota</taxon>
        <taxon>Metazoa</taxon>
        <taxon>Ecdysozoa</taxon>
        <taxon>Scalidophora</taxon>
        <taxon>Priapulida</taxon>
        <taxon>Priapulimorpha</taxon>
        <taxon>Priapulimorphida</taxon>
        <taxon>Priapulidae</taxon>
        <taxon>Priapulus</taxon>
    </lineage>
</organism>
<feature type="domain" description="Major facilitator superfamily (MFS) profile" evidence="4">
    <location>
        <begin position="42"/>
        <end position="464"/>
    </location>
</feature>
<feature type="region of interest" description="Disordered" evidence="2">
    <location>
        <begin position="1"/>
        <end position="33"/>
    </location>
</feature>
<feature type="transmembrane region" description="Helical" evidence="3">
    <location>
        <begin position="112"/>
        <end position="131"/>
    </location>
</feature>
<comment type="subcellular location">
    <subcellularLocation>
        <location evidence="1">Membrane</location>
        <topology evidence="1">Multi-pass membrane protein</topology>
    </subcellularLocation>
</comment>
<dbReference type="InterPro" id="IPR020846">
    <property type="entry name" value="MFS_dom"/>
</dbReference>
<feature type="transmembrane region" description="Helical" evidence="3">
    <location>
        <begin position="440"/>
        <end position="462"/>
    </location>
</feature>
<feature type="transmembrane region" description="Helical" evidence="3">
    <location>
        <begin position="410"/>
        <end position="428"/>
    </location>
</feature>
<gene>
    <name evidence="6" type="primary">LOC106808599</name>
</gene>
<keyword evidence="5" id="KW-1185">Reference proteome</keyword>
<dbReference type="GeneID" id="106808599"/>
<dbReference type="RefSeq" id="XP_014666859.1">
    <property type="nucleotide sequence ID" value="XM_014811373.1"/>
</dbReference>
<dbReference type="InterPro" id="IPR036259">
    <property type="entry name" value="MFS_trans_sf"/>
</dbReference>
<sequence length="499" mass="53841">MSSEIQPAINRSTKEPADDIHPDGKTSQPLTPNVKSPPDGGWGWLCALGGFMLHFVAVAQLKAFGVLLPVLTEEYGTSNALTAWANGIANAAQLMLTPLATALCHRYSYRTVAIPGAIIAGVGMSLSYFATGLPFLYVTYGLMFGLGSSLVVIPSMSSTAEHFDRKSSIALGFCLLGTGVGTFIWPLILEYLLEEFSYQEAFLICGAITFNLLVAAGLFRNLNPKTSLDSSDVEIKISDVEISKGAVTQAVPGTVTKKPRNSILNKPILDKRILTDTSTILFCVIVFFVQIAYQSIFILLPTRGEEIADGDGFSAATLVAIIGLSETIFRLPLSSMWDISFLRQPSRRLVGITVFVFVMGVLVLLNPFMSNYKLLVINSAILGVATAGYMVTSFIVLLDLSGVDLYKDALALRLFASGLSGIIGPLITGGLLDITKDTALSFYFMGCSCMVCVVILCVLLYLRKIKSNDHAVVLVECEQHTHSGVYKFHAGNSVHEDDN</sequence>
<dbReference type="InterPro" id="IPR011701">
    <property type="entry name" value="MFS"/>
</dbReference>
<keyword evidence="3" id="KW-0472">Membrane</keyword>
<evidence type="ECO:0000259" key="4">
    <source>
        <dbReference type="PROSITE" id="PS50850"/>
    </source>
</evidence>
<dbReference type="InterPro" id="IPR050327">
    <property type="entry name" value="Proton-linked_MCT"/>
</dbReference>
<dbReference type="Pfam" id="PF07690">
    <property type="entry name" value="MFS_1"/>
    <property type="match status" value="2"/>
</dbReference>
<keyword evidence="3" id="KW-1133">Transmembrane helix</keyword>